<dbReference type="AlphaFoldDB" id="A0A166NFP9"/>
<evidence type="ECO:0000313" key="2">
    <source>
        <dbReference type="Proteomes" id="UP000076489"/>
    </source>
</evidence>
<dbReference type="EMBL" id="LUKJ01000003">
    <property type="protein sequence ID" value="KZN17241.1"/>
    <property type="molecule type" value="Genomic_DNA"/>
</dbReference>
<dbReference type="Proteomes" id="UP000076489">
    <property type="component" value="Unassembled WGS sequence"/>
</dbReference>
<name>A0A166NFP9_PSEFL</name>
<reference evidence="2" key="1">
    <citation type="submission" date="2016-03" db="EMBL/GenBank/DDBJ databases">
        <authorList>
            <person name="Ray J."/>
            <person name="Price M."/>
            <person name="Deutschbauer A."/>
        </authorList>
    </citation>
    <scope>NUCLEOTIDE SEQUENCE [LARGE SCALE GENOMIC DNA]</scope>
    <source>
        <strain evidence="2">FW300-N1B4</strain>
    </source>
</reference>
<evidence type="ECO:0000313" key="1">
    <source>
        <dbReference type="EMBL" id="KZN17241.1"/>
    </source>
</evidence>
<gene>
    <name evidence="1" type="ORF">A1D17_14155</name>
</gene>
<organism evidence="1 2">
    <name type="scientific">Pseudomonas fluorescens</name>
    <dbReference type="NCBI Taxonomy" id="294"/>
    <lineage>
        <taxon>Bacteria</taxon>
        <taxon>Pseudomonadati</taxon>
        <taxon>Pseudomonadota</taxon>
        <taxon>Gammaproteobacteria</taxon>
        <taxon>Pseudomonadales</taxon>
        <taxon>Pseudomonadaceae</taxon>
        <taxon>Pseudomonas</taxon>
    </lineage>
</organism>
<protein>
    <submittedName>
        <fullName evidence="1">Uncharacterized protein</fullName>
    </submittedName>
</protein>
<comment type="caution">
    <text evidence="1">The sequence shown here is derived from an EMBL/GenBank/DDBJ whole genome shotgun (WGS) entry which is preliminary data.</text>
</comment>
<accession>A0A166NFP9</accession>
<reference evidence="1 2" key="2">
    <citation type="journal article" date="2018" name="Nature">
        <title>Mutant phenotypes for thousands of bacterial genes of unknown function.</title>
        <authorList>
            <person name="Price M.N."/>
            <person name="Wetmore K.M."/>
            <person name="Waters R.J."/>
            <person name="Callaghan M."/>
            <person name="Ray J."/>
            <person name="Liu H."/>
            <person name="Kuehl J.V."/>
            <person name="Melnyk R.A."/>
            <person name="Lamson J.S."/>
            <person name="Suh Y."/>
            <person name="Carlson H.K."/>
            <person name="Esquivel Z."/>
            <person name="Sadeeshkumar H."/>
            <person name="Chakraborty R."/>
            <person name="Zane G.M."/>
            <person name="Rubin B.E."/>
            <person name="Wall J.D."/>
            <person name="Visel A."/>
            <person name="Bristow J."/>
            <person name="Blow M.J."/>
            <person name="Arkin A.P."/>
            <person name="Deutschbauer A.M."/>
        </authorList>
    </citation>
    <scope>NUCLEOTIDE SEQUENCE [LARGE SCALE GENOMIC DNA]</scope>
    <source>
        <strain evidence="1 2">FW300-N1B4</strain>
    </source>
</reference>
<sequence>MTKGSGRSDCFRVGVTYGYREYLRKGRVRQSCDASSPGPERLDELAESFNVQNVDLEHSAHLFLVHIPRKTVSRCFFVTVYRESYDYLDKRIRSQT</sequence>
<proteinExistence type="predicted"/>